<dbReference type="Gene3D" id="1.10.600.10">
    <property type="entry name" value="Farnesyl Diphosphate Synthase"/>
    <property type="match status" value="1"/>
</dbReference>
<sequence>VSTQGKMKLKFWHDSIDKCYSSEQSYVEDNPVLTELKNLQKALKRLVTSRDRPKNLGFLTTKQMEDYSEQTVSSLYYLLLEVWGVKDLNVDHAISHLGKAQGLTNLLRAIPYRGRNEALNIPQEVLMKHGVSQERVIRDKAGDKGVEECIFEIASIAHQHLEK</sequence>
<dbReference type="EnsemblMetazoa" id="MESCA012541-RA">
    <property type="protein sequence ID" value="MESCA012541-PA"/>
    <property type="gene ID" value="MESCA012541"/>
</dbReference>
<organism evidence="1 2">
    <name type="scientific">Megaselia scalaris</name>
    <name type="common">Humpbacked fly</name>
    <name type="synonym">Phora scalaris</name>
    <dbReference type="NCBI Taxonomy" id="36166"/>
    <lineage>
        <taxon>Eukaryota</taxon>
        <taxon>Metazoa</taxon>
        <taxon>Ecdysozoa</taxon>
        <taxon>Arthropoda</taxon>
        <taxon>Hexapoda</taxon>
        <taxon>Insecta</taxon>
        <taxon>Pterygota</taxon>
        <taxon>Neoptera</taxon>
        <taxon>Endopterygota</taxon>
        <taxon>Diptera</taxon>
        <taxon>Brachycera</taxon>
        <taxon>Muscomorpha</taxon>
        <taxon>Platypezoidea</taxon>
        <taxon>Phoridae</taxon>
        <taxon>Megaseliini</taxon>
        <taxon>Megaselia</taxon>
    </lineage>
</organism>
<evidence type="ECO:0000313" key="1">
    <source>
        <dbReference type="EnsemblMetazoa" id="MESCA012541-PA"/>
    </source>
</evidence>
<dbReference type="AlphaFoldDB" id="T1H759"/>
<protein>
    <submittedName>
        <fullName evidence="1">Uncharacterized protein</fullName>
    </submittedName>
</protein>
<dbReference type="OMA" id="WIARLIR"/>
<proteinExistence type="predicted"/>
<dbReference type="STRING" id="36166.T1H759"/>
<reference evidence="1" key="2">
    <citation type="submission" date="2015-06" db="UniProtKB">
        <authorList>
            <consortium name="EnsemblMetazoa"/>
        </authorList>
    </citation>
    <scope>IDENTIFICATION</scope>
</reference>
<accession>T1H759</accession>
<dbReference type="InterPro" id="IPR002060">
    <property type="entry name" value="Squ/phyt_synthse"/>
</dbReference>
<keyword evidence="2" id="KW-1185">Reference proteome</keyword>
<evidence type="ECO:0000313" key="2">
    <source>
        <dbReference type="Proteomes" id="UP000015102"/>
    </source>
</evidence>
<reference evidence="2" key="1">
    <citation type="submission" date="2013-02" db="EMBL/GenBank/DDBJ databases">
        <authorList>
            <person name="Hughes D."/>
        </authorList>
    </citation>
    <scope>NUCLEOTIDE SEQUENCE</scope>
    <source>
        <strain>Durham</strain>
        <strain evidence="2">NC isolate 2 -- Noor lab</strain>
    </source>
</reference>
<dbReference type="Proteomes" id="UP000015102">
    <property type="component" value="Unassembled WGS sequence"/>
</dbReference>
<name>T1H759_MEGSC</name>
<dbReference type="HOGENOM" id="CLU_037269_6_0_1"/>
<dbReference type="InterPro" id="IPR008949">
    <property type="entry name" value="Isoprenoid_synthase_dom_sf"/>
</dbReference>
<dbReference type="Pfam" id="PF00494">
    <property type="entry name" value="SQS_PSY"/>
    <property type="match status" value="1"/>
</dbReference>
<dbReference type="SUPFAM" id="SSF48576">
    <property type="entry name" value="Terpenoid synthases"/>
    <property type="match status" value="1"/>
</dbReference>